<evidence type="ECO:0000313" key="2">
    <source>
        <dbReference type="EMBL" id="KAL1877128.1"/>
    </source>
</evidence>
<feature type="signal peptide" evidence="1">
    <location>
        <begin position="1"/>
        <end position="20"/>
    </location>
</feature>
<gene>
    <name evidence="2" type="ORF">Plec18167_004812</name>
</gene>
<accession>A0ABR3XMB4</accession>
<evidence type="ECO:0008006" key="4">
    <source>
        <dbReference type="Google" id="ProtNLM"/>
    </source>
</evidence>
<evidence type="ECO:0000256" key="1">
    <source>
        <dbReference type="SAM" id="SignalP"/>
    </source>
</evidence>
<name>A0ABR3XMB4_9EURO</name>
<dbReference type="Proteomes" id="UP001583193">
    <property type="component" value="Unassembled WGS sequence"/>
</dbReference>
<organism evidence="2 3">
    <name type="scientific">Paecilomyces lecythidis</name>
    <dbReference type="NCBI Taxonomy" id="3004212"/>
    <lineage>
        <taxon>Eukaryota</taxon>
        <taxon>Fungi</taxon>
        <taxon>Dikarya</taxon>
        <taxon>Ascomycota</taxon>
        <taxon>Pezizomycotina</taxon>
        <taxon>Eurotiomycetes</taxon>
        <taxon>Eurotiomycetidae</taxon>
        <taxon>Eurotiales</taxon>
        <taxon>Thermoascaceae</taxon>
        <taxon>Paecilomyces</taxon>
    </lineage>
</organism>
<reference evidence="2 3" key="1">
    <citation type="journal article" date="2024" name="IMA Fungus">
        <title>IMA Genome - F19 : A genome assembly and annotation guide to empower mycologists, including annotated draft genome sequences of Ceratocystis pirilliformis, Diaporthe australafricana, Fusarium ophioides, Paecilomyces lecythidis, and Sporothrix stenoceras.</title>
        <authorList>
            <person name="Aylward J."/>
            <person name="Wilson A.M."/>
            <person name="Visagie C.M."/>
            <person name="Spraker J."/>
            <person name="Barnes I."/>
            <person name="Buitendag C."/>
            <person name="Ceriani C."/>
            <person name="Del Mar Angel L."/>
            <person name="du Plessis D."/>
            <person name="Fuchs T."/>
            <person name="Gasser K."/>
            <person name="Kramer D."/>
            <person name="Li W."/>
            <person name="Munsamy K."/>
            <person name="Piso A."/>
            <person name="Price J.L."/>
            <person name="Sonnekus B."/>
            <person name="Thomas C."/>
            <person name="van der Nest A."/>
            <person name="van Dijk A."/>
            <person name="van Heerden A."/>
            <person name="van Vuuren N."/>
            <person name="Yilmaz N."/>
            <person name="Duong T.A."/>
            <person name="van der Merwe N.A."/>
            <person name="Wingfield M.J."/>
            <person name="Wingfield B.D."/>
        </authorList>
    </citation>
    <scope>NUCLEOTIDE SEQUENCE [LARGE SCALE GENOMIC DNA]</scope>
    <source>
        <strain evidence="2 3">CMW 18167</strain>
    </source>
</reference>
<dbReference type="EMBL" id="JAVDPF010000014">
    <property type="protein sequence ID" value="KAL1877128.1"/>
    <property type="molecule type" value="Genomic_DNA"/>
</dbReference>
<sequence length="140" mass="14244">MRVLSNFLVLAATATTLVSAAPPTLKQLPSQAVANLFPTPSVSPGLVSKCPADAKKQCCVTLQEASKELLSNLGELIPYLGGVQVGSVIGMGCIDQPDNAPDYDCQDTVACCSGAELLGAHSLTGGCYPPPSPSPSPSSQ</sequence>
<keyword evidence="1" id="KW-0732">Signal</keyword>
<comment type="caution">
    <text evidence="2">The sequence shown here is derived from an EMBL/GenBank/DDBJ whole genome shotgun (WGS) entry which is preliminary data.</text>
</comment>
<protein>
    <recommendedName>
        <fullName evidence="4">Hydrophobin</fullName>
    </recommendedName>
</protein>
<keyword evidence="3" id="KW-1185">Reference proteome</keyword>
<evidence type="ECO:0000313" key="3">
    <source>
        <dbReference type="Proteomes" id="UP001583193"/>
    </source>
</evidence>
<feature type="chain" id="PRO_5045085602" description="Hydrophobin" evidence="1">
    <location>
        <begin position="21"/>
        <end position="140"/>
    </location>
</feature>
<proteinExistence type="predicted"/>